<evidence type="ECO:0000313" key="2">
    <source>
        <dbReference type="EMBL" id="GAA5482728.1"/>
    </source>
</evidence>
<dbReference type="RefSeq" id="WP_353566858.1">
    <property type="nucleotide sequence ID" value="NZ_BAABRI010000009.1"/>
</dbReference>
<keyword evidence="3" id="KW-1185">Reference proteome</keyword>
<dbReference type="Pfam" id="PF09997">
    <property type="entry name" value="DUF2238"/>
    <property type="match status" value="1"/>
</dbReference>
<reference evidence="2 3" key="1">
    <citation type="submission" date="2024-02" db="EMBL/GenBank/DDBJ databases">
        <title>Haloferula sargassicola NBRC 104335.</title>
        <authorList>
            <person name="Ichikawa N."/>
            <person name="Katano-Makiyama Y."/>
            <person name="Hidaka K."/>
        </authorList>
    </citation>
    <scope>NUCLEOTIDE SEQUENCE [LARGE SCALE GENOMIC DNA]</scope>
    <source>
        <strain evidence="2 3">NBRC 104335</strain>
    </source>
</reference>
<sequence>MKWHPNLTVAAVVLPVLAWSAWRPFDGTTWWLETAPVFIGFAALFIAQAKGWRLSGFVLGWIALHMIVLIVGGHYTYARVPLGEWAKEAFGFERNHYDRIGHLLQGLTPALVTRELFIRHRVIQRRGWRSFLIVCVCMAISAIYELIEWATALVSAEASESFLGTQGDVWDTQSDMFCALLGSLGALALLRIPHDRSLATLPSEGESSVQR</sequence>
<feature type="transmembrane region" description="Helical" evidence="1">
    <location>
        <begin position="100"/>
        <end position="118"/>
    </location>
</feature>
<accession>A0ABP9UMB7</accession>
<dbReference type="PIRSF" id="PIRSF020606">
    <property type="entry name" value="UCP020606"/>
    <property type="match status" value="1"/>
</dbReference>
<keyword evidence="1" id="KW-1133">Transmembrane helix</keyword>
<name>A0ABP9UMB7_9BACT</name>
<evidence type="ECO:0000256" key="1">
    <source>
        <dbReference type="SAM" id="Phobius"/>
    </source>
</evidence>
<keyword evidence="1" id="KW-0472">Membrane</keyword>
<dbReference type="Proteomes" id="UP001476282">
    <property type="component" value="Unassembled WGS sequence"/>
</dbReference>
<dbReference type="InterPro" id="IPR014509">
    <property type="entry name" value="YjdF-like"/>
</dbReference>
<proteinExistence type="predicted"/>
<feature type="transmembrane region" description="Helical" evidence="1">
    <location>
        <begin position="28"/>
        <end position="47"/>
    </location>
</feature>
<keyword evidence="1" id="KW-0812">Transmembrane</keyword>
<organism evidence="2 3">
    <name type="scientific">Haloferula sargassicola</name>
    <dbReference type="NCBI Taxonomy" id="490096"/>
    <lineage>
        <taxon>Bacteria</taxon>
        <taxon>Pseudomonadati</taxon>
        <taxon>Verrucomicrobiota</taxon>
        <taxon>Verrucomicrobiia</taxon>
        <taxon>Verrucomicrobiales</taxon>
        <taxon>Verrucomicrobiaceae</taxon>
        <taxon>Haloferula</taxon>
    </lineage>
</organism>
<protein>
    <submittedName>
        <fullName evidence="2">Inner membrane protein YjdF</fullName>
    </submittedName>
</protein>
<comment type="caution">
    <text evidence="2">The sequence shown here is derived from an EMBL/GenBank/DDBJ whole genome shotgun (WGS) entry which is preliminary data.</text>
</comment>
<feature type="transmembrane region" description="Helical" evidence="1">
    <location>
        <begin position="54"/>
        <end position="77"/>
    </location>
</feature>
<gene>
    <name evidence="2" type="primary">yjdF</name>
    <name evidence="2" type="ORF">Hsar01_01951</name>
</gene>
<feature type="transmembrane region" description="Helical" evidence="1">
    <location>
        <begin position="174"/>
        <end position="192"/>
    </location>
</feature>
<feature type="transmembrane region" description="Helical" evidence="1">
    <location>
        <begin position="130"/>
        <end position="154"/>
    </location>
</feature>
<evidence type="ECO:0000313" key="3">
    <source>
        <dbReference type="Proteomes" id="UP001476282"/>
    </source>
</evidence>
<dbReference type="InterPro" id="IPR058534">
    <property type="entry name" value="YjdF"/>
</dbReference>
<dbReference type="EMBL" id="BAABRI010000009">
    <property type="protein sequence ID" value="GAA5482728.1"/>
    <property type="molecule type" value="Genomic_DNA"/>
</dbReference>